<sequence length="440" mass="50134">MSNCKYNCSSHPSEIQPYGDVAGIGVMVAFISTAWIVVFLLIIYYMAAFNPELDPFRKKNEQTPTQYPNHIDFSVLRLVRLLPNLFHIRRSNLLQSSRLEPVLNKCVIALSDIQIFTGISILVSGYIALFCGLSAYHWQLIVYLAWLANITHLATLSFLRNYFANRPVKLLWRVVLMFAMLLLLSIAVGLTGHFDWEGGLQKPADFAVCYFRMLPDTQTITFESMVKMICLLAYGFSIRMAKMFKGFETSLRQIGAITRTISTRRQRGGGQSISEVYWVVFALIWGTKRLSYTRKLGPKEENEWSFGQTLPLVLLLAPLAAIIENLSYSSQPREREHMRQSATNPDSPDRPEFEDNDVNNIDREYVASISYHGAFCLAAFGYIQAGVFFVVDDLRASMDNLFIMDLQNVLDYALEEIGKRHCSAFPHCHINDRVLGISLW</sequence>
<proteinExistence type="predicted"/>
<dbReference type="PANTHER" id="PTHR37577:SF1">
    <property type="entry name" value="INTEGRAL MEMBRANE PROTEIN"/>
    <property type="match status" value="1"/>
</dbReference>
<dbReference type="EMBL" id="JAAOAQ010000434">
    <property type="protein sequence ID" value="KAF5547483.1"/>
    <property type="molecule type" value="Genomic_DNA"/>
</dbReference>
<evidence type="ECO:0000313" key="4">
    <source>
        <dbReference type="Proteomes" id="UP000582016"/>
    </source>
</evidence>
<feature type="transmembrane region" description="Helical" evidence="2">
    <location>
        <begin position="304"/>
        <end position="323"/>
    </location>
</feature>
<organism evidence="3 4">
    <name type="scientific">Fusarium phyllophilum</name>
    <dbReference type="NCBI Taxonomy" id="47803"/>
    <lineage>
        <taxon>Eukaryota</taxon>
        <taxon>Fungi</taxon>
        <taxon>Dikarya</taxon>
        <taxon>Ascomycota</taxon>
        <taxon>Pezizomycotina</taxon>
        <taxon>Sordariomycetes</taxon>
        <taxon>Hypocreomycetidae</taxon>
        <taxon>Hypocreales</taxon>
        <taxon>Nectriaceae</taxon>
        <taxon>Fusarium</taxon>
        <taxon>Fusarium fujikuroi species complex</taxon>
    </lineage>
</organism>
<keyword evidence="4" id="KW-1185">Reference proteome</keyword>
<name>A0A8H5J234_9HYPO</name>
<dbReference type="InterPro" id="IPR053018">
    <property type="entry name" value="Elsinochrome_Biosynth-Asso"/>
</dbReference>
<dbReference type="OrthoDB" id="5427664at2759"/>
<accession>A0A8H5J234</accession>
<feature type="transmembrane region" description="Helical" evidence="2">
    <location>
        <begin position="107"/>
        <end position="130"/>
    </location>
</feature>
<feature type="transmembrane region" description="Helical" evidence="2">
    <location>
        <begin position="170"/>
        <end position="190"/>
    </location>
</feature>
<evidence type="ECO:0000256" key="1">
    <source>
        <dbReference type="SAM" id="MobiDB-lite"/>
    </source>
</evidence>
<keyword evidence="2" id="KW-0472">Membrane</keyword>
<protein>
    <submittedName>
        <fullName evidence="3">Uncharacterized protein</fullName>
    </submittedName>
</protein>
<keyword evidence="2" id="KW-1133">Transmembrane helix</keyword>
<reference evidence="3 4" key="1">
    <citation type="submission" date="2020-05" db="EMBL/GenBank/DDBJ databases">
        <title>Identification and distribution of gene clusters putatively required for synthesis of sphingolipid metabolism inhibitors in phylogenetically diverse species of the filamentous fungus Fusarium.</title>
        <authorList>
            <person name="Kim H.-S."/>
            <person name="Busman M."/>
            <person name="Brown D.W."/>
            <person name="Divon H."/>
            <person name="Uhlig S."/>
            <person name="Proctor R.H."/>
        </authorList>
    </citation>
    <scope>NUCLEOTIDE SEQUENCE [LARGE SCALE GENOMIC DNA]</scope>
    <source>
        <strain evidence="3 4">NRRL 13617</strain>
    </source>
</reference>
<feature type="region of interest" description="Disordered" evidence="1">
    <location>
        <begin position="331"/>
        <end position="355"/>
    </location>
</feature>
<evidence type="ECO:0000256" key="2">
    <source>
        <dbReference type="SAM" id="Phobius"/>
    </source>
</evidence>
<comment type="caution">
    <text evidence="3">The sequence shown here is derived from an EMBL/GenBank/DDBJ whole genome shotgun (WGS) entry which is preliminary data.</text>
</comment>
<keyword evidence="2" id="KW-0812">Transmembrane</keyword>
<dbReference type="Proteomes" id="UP000582016">
    <property type="component" value="Unassembled WGS sequence"/>
</dbReference>
<gene>
    <name evidence="3" type="ORF">FPHYL_10223</name>
</gene>
<evidence type="ECO:0000313" key="3">
    <source>
        <dbReference type="EMBL" id="KAF5547483.1"/>
    </source>
</evidence>
<feature type="transmembrane region" description="Helical" evidence="2">
    <location>
        <begin position="136"/>
        <end position="158"/>
    </location>
</feature>
<dbReference type="AlphaFoldDB" id="A0A8H5J234"/>
<feature type="transmembrane region" description="Helical" evidence="2">
    <location>
        <begin position="21"/>
        <end position="47"/>
    </location>
</feature>
<dbReference type="PANTHER" id="PTHR37577">
    <property type="entry name" value="INTEGRAL MEMBRANE PROTEIN"/>
    <property type="match status" value="1"/>
</dbReference>
<feature type="transmembrane region" description="Helical" evidence="2">
    <location>
        <begin position="220"/>
        <end position="238"/>
    </location>
</feature>
<feature type="transmembrane region" description="Helical" evidence="2">
    <location>
        <begin position="369"/>
        <end position="391"/>
    </location>
</feature>